<sequence>MLDEKLHNVELSMDHSNTQWHKVIHAQQDISSHAKHRKSQASMSGFTCPSQIGVSMKSLYSTVKSLLMNSKHARVASLNAETSACVGRCSSIMGMSSFGKSSKLILEIKKRHPVCEDE</sequence>
<dbReference type="AlphaFoldDB" id="A0A9W9XTW5"/>
<organism evidence="1 2">
    <name type="scientific">Penicillium fimorum</name>
    <dbReference type="NCBI Taxonomy" id="1882269"/>
    <lineage>
        <taxon>Eukaryota</taxon>
        <taxon>Fungi</taxon>
        <taxon>Dikarya</taxon>
        <taxon>Ascomycota</taxon>
        <taxon>Pezizomycotina</taxon>
        <taxon>Eurotiomycetes</taxon>
        <taxon>Eurotiomycetidae</taxon>
        <taxon>Eurotiales</taxon>
        <taxon>Aspergillaceae</taxon>
        <taxon>Penicillium</taxon>
    </lineage>
</organism>
<reference evidence="1" key="2">
    <citation type="journal article" date="2023" name="IMA Fungus">
        <title>Comparative genomic study of the Penicillium genus elucidates a diverse pangenome and 15 lateral gene transfer events.</title>
        <authorList>
            <person name="Petersen C."/>
            <person name="Sorensen T."/>
            <person name="Nielsen M.R."/>
            <person name="Sondergaard T.E."/>
            <person name="Sorensen J.L."/>
            <person name="Fitzpatrick D.A."/>
            <person name="Frisvad J.C."/>
            <person name="Nielsen K.L."/>
        </authorList>
    </citation>
    <scope>NUCLEOTIDE SEQUENCE</scope>
    <source>
        <strain evidence="1">IBT 29495</strain>
    </source>
</reference>
<reference evidence="1" key="1">
    <citation type="submission" date="2022-12" db="EMBL/GenBank/DDBJ databases">
        <authorList>
            <person name="Petersen C."/>
        </authorList>
    </citation>
    <scope>NUCLEOTIDE SEQUENCE</scope>
    <source>
        <strain evidence="1">IBT 29495</strain>
    </source>
</reference>
<accession>A0A9W9XTW5</accession>
<evidence type="ECO:0000313" key="2">
    <source>
        <dbReference type="Proteomes" id="UP001149954"/>
    </source>
</evidence>
<proteinExistence type="predicted"/>
<evidence type="ECO:0000313" key="1">
    <source>
        <dbReference type="EMBL" id="KAJ5502485.1"/>
    </source>
</evidence>
<keyword evidence="2" id="KW-1185">Reference proteome</keyword>
<gene>
    <name evidence="1" type="ORF">N7463_005359</name>
</gene>
<protein>
    <submittedName>
        <fullName evidence="1">Uncharacterized protein</fullName>
    </submittedName>
</protein>
<name>A0A9W9XTW5_9EURO</name>
<dbReference type="EMBL" id="JAPWDS010000003">
    <property type="protein sequence ID" value="KAJ5502485.1"/>
    <property type="molecule type" value="Genomic_DNA"/>
</dbReference>
<dbReference type="Proteomes" id="UP001149954">
    <property type="component" value="Unassembled WGS sequence"/>
</dbReference>
<comment type="caution">
    <text evidence="1">The sequence shown here is derived from an EMBL/GenBank/DDBJ whole genome shotgun (WGS) entry which is preliminary data.</text>
</comment>